<comment type="subcellular location">
    <subcellularLocation>
        <location evidence="1">Membrane</location>
        <topology evidence="1">Single-pass membrane protein</topology>
    </subcellularLocation>
</comment>
<evidence type="ECO:0000256" key="3">
    <source>
        <dbReference type="ARBA" id="ARBA00022989"/>
    </source>
</evidence>
<evidence type="ECO:0000259" key="6">
    <source>
        <dbReference type="Pfam" id="PF04357"/>
    </source>
</evidence>
<comment type="caution">
    <text evidence="7">The sequence shown here is derived from an EMBL/GenBank/DDBJ whole genome shotgun (WGS) entry which is preliminary data.</text>
</comment>
<dbReference type="PANTHER" id="PTHR36985">
    <property type="entry name" value="TRANSLOCATION AND ASSEMBLY MODULE SUBUNIT TAMB"/>
    <property type="match status" value="1"/>
</dbReference>
<protein>
    <submittedName>
        <fullName evidence="7">Translocation/assembly module TamB domain-containing protein</fullName>
    </submittedName>
</protein>
<evidence type="ECO:0000256" key="5">
    <source>
        <dbReference type="SAM" id="SignalP"/>
    </source>
</evidence>
<keyword evidence="2" id="KW-0812">Transmembrane</keyword>
<accession>A0ABW3ZFY1</accession>
<evidence type="ECO:0000256" key="4">
    <source>
        <dbReference type="ARBA" id="ARBA00023136"/>
    </source>
</evidence>
<feature type="domain" description="Translocation and assembly module TamB C-terminal" evidence="6">
    <location>
        <begin position="1443"/>
        <end position="1796"/>
    </location>
</feature>
<keyword evidence="8" id="KW-1185">Reference proteome</keyword>
<organism evidence="7 8">
    <name type="scientific">Litorisediminicola beolgyonensis</name>
    <dbReference type="NCBI Taxonomy" id="1173614"/>
    <lineage>
        <taxon>Bacteria</taxon>
        <taxon>Pseudomonadati</taxon>
        <taxon>Pseudomonadota</taxon>
        <taxon>Alphaproteobacteria</taxon>
        <taxon>Rhodobacterales</taxon>
        <taxon>Paracoccaceae</taxon>
        <taxon>Litorisediminicola</taxon>
    </lineage>
</organism>
<feature type="chain" id="PRO_5045575895" evidence="5">
    <location>
        <begin position="24"/>
        <end position="1796"/>
    </location>
</feature>
<evidence type="ECO:0000313" key="7">
    <source>
        <dbReference type="EMBL" id="MFD1341971.1"/>
    </source>
</evidence>
<evidence type="ECO:0000256" key="2">
    <source>
        <dbReference type="ARBA" id="ARBA00022692"/>
    </source>
</evidence>
<name>A0ABW3ZFY1_9RHOB</name>
<keyword evidence="4" id="KW-0472">Membrane</keyword>
<dbReference type="InterPro" id="IPR007452">
    <property type="entry name" value="TamB_C"/>
</dbReference>
<evidence type="ECO:0000313" key="8">
    <source>
        <dbReference type="Proteomes" id="UP001597135"/>
    </source>
</evidence>
<dbReference type="EMBL" id="JBHTMU010000007">
    <property type="protein sequence ID" value="MFD1341971.1"/>
    <property type="molecule type" value="Genomic_DNA"/>
</dbReference>
<keyword evidence="3" id="KW-1133">Transmembrane helix</keyword>
<reference evidence="8" key="1">
    <citation type="journal article" date="2019" name="Int. J. Syst. Evol. Microbiol.">
        <title>The Global Catalogue of Microorganisms (GCM) 10K type strain sequencing project: providing services to taxonomists for standard genome sequencing and annotation.</title>
        <authorList>
            <consortium name="The Broad Institute Genomics Platform"/>
            <consortium name="The Broad Institute Genome Sequencing Center for Infectious Disease"/>
            <person name="Wu L."/>
            <person name="Ma J."/>
        </authorList>
    </citation>
    <scope>NUCLEOTIDE SEQUENCE [LARGE SCALE GENOMIC DNA]</scope>
    <source>
        <strain evidence="8">CCUG 62953</strain>
    </source>
</reference>
<keyword evidence="5" id="KW-0732">Signal</keyword>
<sequence>MITRPRVLAATAALTLLPVGLIAQSESEEERDRGYLQGLLEDNLSGAGRQVRIEGFAGALSSEATIESMTIADGEGVWLTIRGITLDWNRSALLTGRVSVNEFSAEEVLLPRLPAPGESEEIAVPDAEAQPFSLPELPVSIQIGELAVGRVELGAPILGEAAAFAIEGSASLADGEGDANIAANRIDGEDGTFQIDGSFQNETRELALNILLDEGPGGIAATLIGLPGEPALELAVEGTGPISDYTADIRLATDGQDRLTGQVEVAETAEEGAEGTSFTAALAGDIRPLLMPEARGFFGENLSLDLAGLTLSTGEVFVDTLELQSEAIQLSGNLALGPDKWPVRFALDGQMQGENGAAVQLPIPGAPTLVDNAIIDIGYDSDVDDAWSAVIDVTGLDRPDLVARSLRIDGDGTLQRGTGSGVGAVSGGFDIAAQGLRFTDPGLADAAGDGANGRITFSYTEDQPLEISELSLDAAGVTLNGALSVEGLTGELGIDVSGDVALAARDISRFSGLAGRELAGSVDVTASGSFQPLSSGFDGRVEGTANDLLTGIAELDGLLDGQTRIVADARRDSDGLLIRTVDLEAEDADAHIEGRIASDAGEVIFDLAVAEASDILPQLSGAVAAEGRAVLTPAPPANPDTPNAAPEPDRWDITATASAPGGVAADVDAAVEILAGVLSVVSASGTVSAEDVAPYGTFANRPLQGGVNLTGEGRYDLLSKDFAADLDGTTTDIGFGIPELTRLLVGRTELGLTVIKRGAGLQLDRLTLDAERAEIDATAQLLGQTGQAQFDIALSDLADVAEGLSGSARLTGSASQTGDLWTYDVAGSGPGGAAIDLAGQATVEGTTPRSVSAEGSVAVDDLSVYETVARRPMGGSARLSGLGSVDLTTYAFTADLTGQTVDIETGIPELTRLLEGSTDLTVDAEMTAEKAITVETLTLSGQRITVAGDGRYGTGDGRARFDVALSDLAYVVPGLTGALRLNGTAEQSGETWSYDVAGSAPGGAEIDLEGEARVDGTTPLSVSAAGRAAIETLAPYSNLLGRDLAGGLTLEGSGSYDLETGAASVDLTGRADDLKTGIVQADRLLAGTVLLDVDAQLDGAGGIIIDTLDVDAPRVTVTASGDLADTSGDARFDVRLSDLADLVPGMSGSATLTGTATRAGDRITADVTASGPGGLAADLDVAAALAENALESIGAEGTVRIDSLAPYGGLANMPLSGAVSVDGGGSYTLATGAFSADADIRAQSLRTGIAPVDQLFGGTTTATVDAGRDDSGVFRISNLVVDSPELDATVSGAYGGNGETIRFDARLRDLGLFVADLSGPATAQGTATAQGSSWLIDADLTAPGGTTASVGGSVAQDASSANLSITGGAPLGFANPFLEPNLLSGNARFDLALNGPLALSSLSGTVTSGDAEFVIASQAIVLNDIALNVRLGGAQAVLDVAGSVASGGRFSVTGPVGLTAPFNGDLEVLLQNVNVESPGLYQTEFDGQLSLSGPLASTAALTGRIVLEETEVRVPTGGLGAGAIGFALTHVNEPGDVRATRARAGQLDQSGPNGNGGASGGGGGVNYRLGITISAPSRIFVRGRGLDAELGGELFVGGTLQNIIPQGRFDLVRGRLDILGQRLALSEAYIVLQGNFDPFLRVQADTQRNETTVTIIIEGPVSDPEVTFASNPQRPEEEVLALLLFGRDLTEISGLQALRIASAINTLAGRSGTSLVDRLRAQTGLDDLDVQTAADGTTEVRLGKYISERVYTDVTVNGSGETEINLNFTVTNSITARGTVSSDGNTGVGVYYERDY</sequence>
<proteinExistence type="predicted"/>
<dbReference type="Pfam" id="PF04357">
    <property type="entry name" value="TamB"/>
    <property type="match status" value="1"/>
</dbReference>
<dbReference type="RefSeq" id="WP_386802032.1">
    <property type="nucleotide sequence ID" value="NZ_JBHTMU010000007.1"/>
</dbReference>
<evidence type="ECO:0000256" key="1">
    <source>
        <dbReference type="ARBA" id="ARBA00004167"/>
    </source>
</evidence>
<dbReference type="PANTHER" id="PTHR36985:SF1">
    <property type="entry name" value="TRANSLOCATION AND ASSEMBLY MODULE SUBUNIT TAMB"/>
    <property type="match status" value="1"/>
</dbReference>
<gene>
    <name evidence="7" type="ORF">ACFQ4E_06040</name>
</gene>
<feature type="signal peptide" evidence="5">
    <location>
        <begin position="1"/>
        <end position="23"/>
    </location>
</feature>
<dbReference type="Proteomes" id="UP001597135">
    <property type="component" value="Unassembled WGS sequence"/>
</dbReference>